<dbReference type="Proteomes" id="UP001387293">
    <property type="component" value="Unassembled WGS sequence"/>
</dbReference>
<protein>
    <submittedName>
        <fullName evidence="2">DUF3341 domain-containing protein</fullName>
    </submittedName>
</protein>
<comment type="caution">
    <text evidence="2">The sequence shown here is derived from an EMBL/GenBank/DDBJ whole genome shotgun (WGS) entry which is preliminary data.</text>
</comment>
<keyword evidence="1" id="KW-1133">Transmembrane helix</keyword>
<proteinExistence type="predicted"/>
<sequence length="175" mass="19120">MSLHGVIAAFADPDALTQAARTMRDKGYRRMDAFSPFEVRGLAEILGMPRTRLPWAVLAGGIAGGLLVYALILYSVEIDYPVNVGGRPLHSWPPFMVIAFEAAILGAALAGFVGMLRANGLPQYYHPVFNAKTFTYAQGGKFYLLVEAADPKYRKGITRRQLTRLGAETVEDVEA</sequence>
<keyword evidence="3" id="KW-1185">Reference proteome</keyword>
<reference evidence="2 3" key="1">
    <citation type="submission" date="2022-12" db="EMBL/GenBank/DDBJ databases">
        <authorList>
            <person name="Muema E."/>
        </authorList>
    </citation>
    <scope>NUCLEOTIDE SEQUENCE [LARGE SCALE GENOMIC DNA]</scope>
    <source>
        <strain evidence="3">1326</strain>
    </source>
</reference>
<keyword evidence="1" id="KW-0472">Membrane</keyword>
<organism evidence="2 3">
    <name type="scientific">Mesorhizobium salmacidum</name>
    <dbReference type="NCBI Taxonomy" id="3015171"/>
    <lineage>
        <taxon>Bacteria</taxon>
        <taxon>Pseudomonadati</taxon>
        <taxon>Pseudomonadota</taxon>
        <taxon>Alphaproteobacteria</taxon>
        <taxon>Hyphomicrobiales</taxon>
        <taxon>Phyllobacteriaceae</taxon>
        <taxon>Mesorhizobium</taxon>
    </lineage>
</organism>
<evidence type="ECO:0000256" key="1">
    <source>
        <dbReference type="SAM" id="Phobius"/>
    </source>
</evidence>
<dbReference type="EMBL" id="JAPYKS010000026">
    <property type="protein sequence ID" value="MEI9412303.1"/>
    <property type="molecule type" value="Genomic_DNA"/>
</dbReference>
<feature type="transmembrane region" description="Helical" evidence="1">
    <location>
        <begin position="95"/>
        <end position="116"/>
    </location>
</feature>
<feature type="transmembrane region" description="Helical" evidence="1">
    <location>
        <begin position="55"/>
        <end position="75"/>
    </location>
</feature>
<dbReference type="InterPro" id="IPR021776">
    <property type="entry name" value="ActD"/>
</dbReference>
<accession>A0ABU8L2U9</accession>
<evidence type="ECO:0000313" key="2">
    <source>
        <dbReference type="EMBL" id="MEI9412303.1"/>
    </source>
</evidence>
<dbReference type="PANTHER" id="PTHR40394:SF2">
    <property type="entry name" value="QUINOL:CYTOCHROME C OXIDOREDUCTASE MEMBRANE PROTEIN"/>
    <property type="match status" value="1"/>
</dbReference>
<evidence type="ECO:0000313" key="3">
    <source>
        <dbReference type="Proteomes" id="UP001387293"/>
    </source>
</evidence>
<keyword evidence="1" id="KW-0812">Transmembrane</keyword>
<dbReference type="RefSeq" id="WP_337108716.1">
    <property type="nucleotide sequence ID" value="NZ_JAPYKS010000026.1"/>
</dbReference>
<dbReference type="Pfam" id="PF11821">
    <property type="entry name" value="ActD"/>
    <property type="match status" value="1"/>
</dbReference>
<gene>
    <name evidence="2" type="ORF">O7A60_26635</name>
</gene>
<name>A0ABU8L2U9_9HYPH</name>
<dbReference type="PANTHER" id="PTHR40394">
    <property type="entry name" value="LIPOPROTEIN-RELATED"/>
    <property type="match status" value="1"/>
</dbReference>